<evidence type="ECO:0000313" key="8">
    <source>
        <dbReference type="EMBL" id="MCS4157448.1"/>
    </source>
</evidence>
<dbReference type="Proteomes" id="UP001155144">
    <property type="component" value="Unassembled WGS sequence"/>
</dbReference>
<dbReference type="InterPro" id="IPR012349">
    <property type="entry name" value="Split_barrel_FMN-bd"/>
</dbReference>
<dbReference type="Proteomes" id="UP001155034">
    <property type="component" value="Unassembled WGS sequence"/>
</dbReference>
<reference evidence="3" key="1">
    <citation type="submission" date="2022-08" db="EMBL/GenBank/DDBJ databases">
        <title>Genomic Encyclopedia of Type Strains, Phase V (KMG-V): Genome sequencing to study the core and pangenomes of soil and plant-associated prokaryotes.</title>
        <authorList>
            <person name="Whitman W."/>
        </authorList>
    </citation>
    <scope>NUCLEOTIDE SEQUENCE</scope>
    <source>
        <strain evidence="4">SP2016B</strain>
        <strain evidence="5">SP2017</strain>
        <strain evidence="8">SP3002</strain>
        <strain evidence="6">SP3012</strain>
        <strain evidence="7">SP3026</strain>
        <strain evidence="3">SP3049</strain>
    </source>
</reference>
<dbReference type="Pfam" id="PF01613">
    <property type="entry name" value="Flavin_Reduct"/>
    <property type="match status" value="1"/>
</dbReference>
<dbReference type="EMBL" id="JANTZM010000006">
    <property type="protein sequence ID" value="MCS4157448.1"/>
    <property type="molecule type" value="Genomic_DNA"/>
</dbReference>
<proteinExistence type="predicted"/>
<keyword evidence="1" id="KW-0560">Oxidoreductase</keyword>
<dbReference type="Proteomes" id="UP001155057">
    <property type="component" value="Unassembled WGS sequence"/>
</dbReference>
<evidence type="ECO:0000313" key="9">
    <source>
        <dbReference type="Proteomes" id="UP001155057"/>
    </source>
</evidence>
<evidence type="ECO:0000313" key="5">
    <source>
        <dbReference type="EMBL" id="MCS3951761.1"/>
    </source>
</evidence>
<dbReference type="SUPFAM" id="SSF50475">
    <property type="entry name" value="FMN-binding split barrel"/>
    <property type="match status" value="1"/>
</dbReference>
<name>A0A840D8U6_9BACT</name>
<evidence type="ECO:0000313" key="4">
    <source>
        <dbReference type="EMBL" id="MCS3863833.1"/>
    </source>
</evidence>
<gene>
    <name evidence="7" type="ORF">GGP45_000375</name>
    <name evidence="3" type="ORF">GGP61_000371</name>
    <name evidence="4" type="ORF">GGP82_000364</name>
    <name evidence="5" type="ORF">GGP83_001713</name>
    <name evidence="8" type="ORF">GGP99_001408</name>
    <name evidence="6" type="ORF">GGQ01_000932</name>
</gene>
<dbReference type="Proteomes" id="UP001155040">
    <property type="component" value="Unassembled WGS sequence"/>
</dbReference>
<protein>
    <submittedName>
        <fullName evidence="3">Flavin reductase (DIM6/NTAB) family NADH-FMN oxidoreductase RutF</fullName>
    </submittedName>
</protein>
<dbReference type="EMBL" id="JANUBB010000006">
    <property type="protein sequence ID" value="MCS3951761.1"/>
    <property type="molecule type" value="Genomic_DNA"/>
</dbReference>
<organism evidence="3 9">
    <name type="scientific">Salinibacter ruber</name>
    <dbReference type="NCBI Taxonomy" id="146919"/>
    <lineage>
        <taxon>Bacteria</taxon>
        <taxon>Pseudomonadati</taxon>
        <taxon>Rhodothermota</taxon>
        <taxon>Rhodothermia</taxon>
        <taxon>Rhodothermales</taxon>
        <taxon>Salinibacteraceae</taxon>
        <taxon>Salinibacter</taxon>
    </lineage>
</organism>
<dbReference type="PANTHER" id="PTHR30466">
    <property type="entry name" value="FLAVIN REDUCTASE"/>
    <property type="match status" value="1"/>
</dbReference>
<evidence type="ECO:0000259" key="2">
    <source>
        <dbReference type="SMART" id="SM00903"/>
    </source>
</evidence>
<sequence>MAEDEPSTFRASMRRVPSPVVVVTARGPQEARGITIGSFSSVALDPPLVSFNVGRDASMFEVMEHCDRFAVHVLGENQAHLAEQFAIPGLSGAEQFEAVPHERDAHGTPILEGGSGVLHCRPHDSIPAGDHCLYVGRVVEVEERSDQGAVLYYKSDYRGVGKELPSTRLAPVKRASNDSS</sequence>
<accession>A0A840D8U6</accession>
<feature type="domain" description="Flavin reductase like" evidence="2">
    <location>
        <begin position="13"/>
        <end position="159"/>
    </location>
</feature>
<dbReference type="EMBL" id="JANUBL010000001">
    <property type="protein sequence ID" value="MCS4120057.1"/>
    <property type="molecule type" value="Genomic_DNA"/>
</dbReference>
<dbReference type="EMBL" id="JANUBF010000004">
    <property type="protein sequence ID" value="MCS4035883.1"/>
    <property type="molecule type" value="Genomic_DNA"/>
</dbReference>
<dbReference type="PANTHER" id="PTHR30466:SF1">
    <property type="entry name" value="FMN REDUCTASE (NADH) RUTF"/>
    <property type="match status" value="1"/>
</dbReference>
<dbReference type="EMBL" id="JANTYZ010000001">
    <property type="protein sequence ID" value="MCS3863833.1"/>
    <property type="molecule type" value="Genomic_DNA"/>
</dbReference>
<dbReference type="InterPro" id="IPR050268">
    <property type="entry name" value="NADH-dep_flavin_reductase"/>
</dbReference>
<dbReference type="RefSeq" id="WP_043552568.1">
    <property type="nucleotide sequence ID" value="NZ_CALTRY010000024.1"/>
</dbReference>
<dbReference type="EMBL" id="JANUAE010000001">
    <property type="protein sequence ID" value="MCS3708784.1"/>
    <property type="molecule type" value="Genomic_DNA"/>
</dbReference>
<dbReference type="Proteomes" id="UP001155010">
    <property type="component" value="Unassembled WGS sequence"/>
</dbReference>
<dbReference type="AlphaFoldDB" id="A0A840D8U6"/>
<dbReference type="SMART" id="SM00903">
    <property type="entry name" value="Flavin_Reduct"/>
    <property type="match status" value="1"/>
</dbReference>
<dbReference type="GO" id="GO:0042602">
    <property type="term" value="F:riboflavin reductase (NADPH) activity"/>
    <property type="evidence" value="ECO:0007669"/>
    <property type="project" value="TreeGrafter"/>
</dbReference>
<comment type="caution">
    <text evidence="3">The sequence shown here is derived from an EMBL/GenBank/DDBJ whole genome shotgun (WGS) entry which is preliminary data.</text>
</comment>
<dbReference type="GeneID" id="83729372"/>
<dbReference type="InterPro" id="IPR002563">
    <property type="entry name" value="Flavin_Rdtase-like_dom"/>
</dbReference>
<dbReference type="Proteomes" id="UP001155110">
    <property type="component" value="Unassembled WGS sequence"/>
</dbReference>
<evidence type="ECO:0000256" key="1">
    <source>
        <dbReference type="ARBA" id="ARBA00023002"/>
    </source>
</evidence>
<evidence type="ECO:0000313" key="3">
    <source>
        <dbReference type="EMBL" id="MCS3708784.1"/>
    </source>
</evidence>
<evidence type="ECO:0000313" key="7">
    <source>
        <dbReference type="EMBL" id="MCS4120057.1"/>
    </source>
</evidence>
<dbReference type="Gene3D" id="2.30.110.10">
    <property type="entry name" value="Electron Transport, Fmn-binding Protein, Chain A"/>
    <property type="match status" value="1"/>
</dbReference>
<evidence type="ECO:0000313" key="6">
    <source>
        <dbReference type="EMBL" id="MCS4035883.1"/>
    </source>
</evidence>
<dbReference type="GO" id="GO:0010181">
    <property type="term" value="F:FMN binding"/>
    <property type="evidence" value="ECO:0007669"/>
    <property type="project" value="InterPro"/>
</dbReference>